<sequence length="101" mass="11131">MIEVASGAAFLEEEFFSAYLLLEEEGELLRAIVAYFWWWNSSIFSGGLFSIFFVGDVSSCCGVGTAHRSELALRALSLDRLEEGFWADLQARGIVEIPGGT</sequence>
<accession>A0A8D8BLH7</accession>
<dbReference type="EMBL" id="HBUE01081383">
    <property type="protein sequence ID" value="CAG6477647.1"/>
    <property type="molecule type" value="Transcribed_RNA"/>
</dbReference>
<proteinExistence type="predicted"/>
<organism evidence="1">
    <name type="scientific">Culex pipiens</name>
    <name type="common">House mosquito</name>
    <dbReference type="NCBI Taxonomy" id="7175"/>
    <lineage>
        <taxon>Eukaryota</taxon>
        <taxon>Metazoa</taxon>
        <taxon>Ecdysozoa</taxon>
        <taxon>Arthropoda</taxon>
        <taxon>Hexapoda</taxon>
        <taxon>Insecta</taxon>
        <taxon>Pterygota</taxon>
        <taxon>Neoptera</taxon>
        <taxon>Endopterygota</taxon>
        <taxon>Diptera</taxon>
        <taxon>Nematocera</taxon>
        <taxon>Culicoidea</taxon>
        <taxon>Culicidae</taxon>
        <taxon>Culicinae</taxon>
        <taxon>Culicini</taxon>
        <taxon>Culex</taxon>
        <taxon>Culex</taxon>
    </lineage>
</organism>
<evidence type="ECO:0000313" key="1">
    <source>
        <dbReference type="EMBL" id="CAG6477647.1"/>
    </source>
</evidence>
<dbReference type="AlphaFoldDB" id="A0A8D8BLH7"/>
<protein>
    <submittedName>
        <fullName evidence="1">(northern house mosquito) hypothetical protein</fullName>
    </submittedName>
</protein>
<name>A0A8D8BLH7_CULPI</name>
<reference evidence="1" key="1">
    <citation type="submission" date="2021-05" db="EMBL/GenBank/DDBJ databases">
        <authorList>
            <person name="Alioto T."/>
            <person name="Alioto T."/>
            <person name="Gomez Garrido J."/>
        </authorList>
    </citation>
    <scope>NUCLEOTIDE SEQUENCE</scope>
</reference>